<evidence type="ECO:0000259" key="2">
    <source>
        <dbReference type="Pfam" id="PF08327"/>
    </source>
</evidence>
<keyword evidence="4" id="KW-1185">Reference proteome</keyword>
<feature type="domain" description="Activator of Hsp90 ATPase homologue 1/2-like C-terminal" evidence="2">
    <location>
        <begin position="13"/>
        <end position="111"/>
    </location>
</feature>
<dbReference type="RefSeq" id="WP_039470503.1">
    <property type="nucleotide sequence ID" value="NZ_JSYN01000001.1"/>
</dbReference>
<dbReference type="Proteomes" id="UP000031246">
    <property type="component" value="Unassembled WGS sequence"/>
</dbReference>
<dbReference type="SUPFAM" id="SSF55961">
    <property type="entry name" value="Bet v1-like"/>
    <property type="match status" value="1"/>
</dbReference>
<dbReference type="AlphaFoldDB" id="A0A0C1DGU8"/>
<dbReference type="OrthoDB" id="384974at2"/>
<dbReference type="InterPro" id="IPR013538">
    <property type="entry name" value="ASHA1/2-like_C"/>
</dbReference>
<proteinExistence type="inferred from homology"/>
<protein>
    <recommendedName>
        <fullName evidence="2">Activator of Hsp90 ATPase homologue 1/2-like C-terminal domain-containing protein</fullName>
    </recommendedName>
</protein>
<dbReference type="Pfam" id="PF08327">
    <property type="entry name" value="AHSA1"/>
    <property type="match status" value="1"/>
</dbReference>
<evidence type="ECO:0000313" key="4">
    <source>
        <dbReference type="Proteomes" id="UP000031246"/>
    </source>
</evidence>
<dbReference type="InterPro" id="IPR023393">
    <property type="entry name" value="START-like_dom_sf"/>
</dbReference>
<reference evidence="3 4" key="1">
    <citation type="submission" date="2014-10" db="EMBL/GenBank/DDBJ databases">
        <title>Pedobacter Kyungheensis.</title>
        <authorList>
            <person name="Anderson B.M."/>
            <person name="Newman J.D."/>
        </authorList>
    </citation>
    <scope>NUCLEOTIDE SEQUENCE [LARGE SCALE GENOMIC DNA]</scope>
    <source>
        <strain evidence="3 4">KACC 16221</strain>
    </source>
</reference>
<evidence type="ECO:0000256" key="1">
    <source>
        <dbReference type="ARBA" id="ARBA00006817"/>
    </source>
</evidence>
<sequence length="136" mass="15443">MKNTLSATVTINLPISQVWNLWTSPAHIAVWNCPNDEWTNTRVENDLLKGKSFLFAMAKKDGSESFDFQGTYDEIRTYQFIAYTLTDGRKTQLTFTGDGPVTITENFEPVANLDLGMQQAFCQSVLERFKQYALSV</sequence>
<dbReference type="EMBL" id="JSYN01000001">
    <property type="protein sequence ID" value="KIA96881.1"/>
    <property type="molecule type" value="Genomic_DNA"/>
</dbReference>
<comment type="similarity">
    <text evidence="1">Belongs to the AHA1 family.</text>
</comment>
<accession>A0A0C1DGU8</accession>
<comment type="caution">
    <text evidence="3">The sequence shown here is derived from an EMBL/GenBank/DDBJ whole genome shotgun (WGS) entry which is preliminary data.</text>
</comment>
<gene>
    <name evidence="3" type="ORF">OC25_00225</name>
</gene>
<dbReference type="Gene3D" id="3.30.530.20">
    <property type="match status" value="1"/>
</dbReference>
<evidence type="ECO:0000313" key="3">
    <source>
        <dbReference type="EMBL" id="KIA96881.1"/>
    </source>
</evidence>
<name>A0A0C1DGU8_9SPHI</name>
<organism evidence="3 4">
    <name type="scientific">Pedobacter kyungheensis</name>
    <dbReference type="NCBI Taxonomy" id="1069985"/>
    <lineage>
        <taxon>Bacteria</taxon>
        <taxon>Pseudomonadati</taxon>
        <taxon>Bacteroidota</taxon>
        <taxon>Sphingobacteriia</taxon>
        <taxon>Sphingobacteriales</taxon>
        <taxon>Sphingobacteriaceae</taxon>
        <taxon>Pedobacter</taxon>
    </lineage>
</organism>